<accession>A0A0E0HXZ7</accession>
<dbReference type="EnsemblPlants" id="ONIVA07G05500.1">
    <property type="protein sequence ID" value="ONIVA07G05500.1"/>
    <property type="gene ID" value="ONIVA07G05500"/>
</dbReference>
<keyword evidence="3" id="KW-1185">Reference proteome</keyword>
<feature type="region of interest" description="Disordered" evidence="1">
    <location>
        <begin position="1"/>
        <end position="64"/>
    </location>
</feature>
<name>A0A0E0HXZ7_ORYNI</name>
<dbReference type="AlphaFoldDB" id="A0A0E0HXZ7"/>
<evidence type="ECO:0000313" key="2">
    <source>
        <dbReference type="EnsemblPlants" id="ONIVA07G05500.1"/>
    </source>
</evidence>
<feature type="compositionally biased region" description="Pro residues" evidence="1">
    <location>
        <begin position="54"/>
        <end position="64"/>
    </location>
</feature>
<dbReference type="Proteomes" id="UP000006591">
    <property type="component" value="Chromosome 7"/>
</dbReference>
<dbReference type="HOGENOM" id="CLU_2871559_0_0_1"/>
<organism evidence="2">
    <name type="scientific">Oryza nivara</name>
    <name type="common">Indian wild rice</name>
    <name type="synonym">Oryza sativa f. spontanea</name>
    <dbReference type="NCBI Taxonomy" id="4536"/>
    <lineage>
        <taxon>Eukaryota</taxon>
        <taxon>Viridiplantae</taxon>
        <taxon>Streptophyta</taxon>
        <taxon>Embryophyta</taxon>
        <taxon>Tracheophyta</taxon>
        <taxon>Spermatophyta</taxon>
        <taxon>Magnoliopsida</taxon>
        <taxon>Liliopsida</taxon>
        <taxon>Poales</taxon>
        <taxon>Poaceae</taxon>
        <taxon>BOP clade</taxon>
        <taxon>Oryzoideae</taxon>
        <taxon>Oryzeae</taxon>
        <taxon>Oryzinae</taxon>
        <taxon>Oryza</taxon>
    </lineage>
</organism>
<proteinExistence type="predicted"/>
<reference evidence="2" key="1">
    <citation type="submission" date="2015-04" db="UniProtKB">
        <authorList>
            <consortium name="EnsemblPlants"/>
        </authorList>
    </citation>
    <scope>IDENTIFICATION</scope>
    <source>
        <strain evidence="2">SL10</strain>
    </source>
</reference>
<dbReference type="Gramene" id="ONIVA07G05500.1">
    <property type="protein sequence ID" value="ONIVA07G05500.1"/>
    <property type="gene ID" value="ONIVA07G05500"/>
</dbReference>
<evidence type="ECO:0000313" key="3">
    <source>
        <dbReference type="Proteomes" id="UP000006591"/>
    </source>
</evidence>
<evidence type="ECO:0000256" key="1">
    <source>
        <dbReference type="SAM" id="MobiDB-lite"/>
    </source>
</evidence>
<reference evidence="2" key="2">
    <citation type="submission" date="2018-04" db="EMBL/GenBank/DDBJ databases">
        <title>OnivRS2 (Oryza nivara Reference Sequence Version 2).</title>
        <authorList>
            <person name="Zhang J."/>
            <person name="Kudrna D."/>
            <person name="Lee S."/>
            <person name="Talag J."/>
            <person name="Rajasekar S."/>
            <person name="Welchert J."/>
            <person name="Hsing Y.-I."/>
            <person name="Wing R.A."/>
        </authorList>
    </citation>
    <scope>NUCLEOTIDE SEQUENCE [LARGE SCALE GENOMIC DNA]</scope>
    <source>
        <strain evidence="2">SL10</strain>
    </source>
</reference>
<sequence length="64" mass="6803">MGSTPCTWPPPAVTSPPHLVASSRDLAAPRSAASSRDLATALGRLQLRPRRRVWPPPATTSPPH</sequence>
<protein>
    <submittedName>
        <fullName evidence="2">Uncharacterized protein</fullName>
    </submittedName>
</protein>